<dbReference type="AlphaFoldDB" id="A0AAW6FQR0"/>
<gene>
    <name evidence="1" type="ORF">POG00_06475</name>
</gene>
<dbReference type="EMBL" id="JAQNCK010000015">
    <property type="protein sequence ID" value="MDC0828358.1"/>
    <property type="molecule type" value="Genomic_DNA"/>
</dbReference>
<sequence length="81" mass="9470">MSRSVNAKRLGNGVYEYQGYKLANCGHYMSDYKVWWVAVNIKTGYISFFANSKKELMQIIDKDKLERAESRNEETKYKAGF</sequence>
<accession>A0AAW6FQR0</accession>
<dbReference type="Proteomes" id="UP001220658">
    <property type="component" value="Unassembled WGS sequence"/>
</dbReference>
<evidence type="ECO:0000313" key="2">
    <source>
        <dbReference type="Proteomes" id="UP001220658"/>
    </source>
</evidence>
<reference evidence="1" key="1">
    <citation type="submission" date="2023-01" db="EMBL/GenBank/DDBJ databases">
        <title>Human gut microbiome strain richness.</title>
        <authorList>
            <person name="Chen-Liaw A."/>
        </authorList>
    </citation>
    <scope>NUCLEOTIDE SEQUENCE</scope>
    <source>
        <strain evidence="1">D55st1_G4_D55t1_190419</strain>
    </source>
</reference>
<comment type="caution">
    <text evidence="1">The sequence shown here is derived from an EMBL/GenBank/DDBJ whole genome shotgun (WGS) entry which is preliminary data.</text>
</comment>
<evidence type="ECO:0000313" key="1">
    <source>
        <dbReference type="EMBL" id="MDC0828358.1"/>
    </source>
</evidence>
<proteinExistence type="predicted"/>
<protein>
    <submittedName>
        <fullName evidence="1">Uncharacterized protein</fullName>
    </submittedName>
</protein>
<name>A0AAW6FQR0_9FIRM</name>
<organism evidence="1 2">
    <name type="scientific">Faecalitalea cylindroides</name>
    <dbReference type="NCBI Taxonomy" id="39483"/>
    <lineage>
        <taxon>Bacteria</taxon>
        <taxon>Bacillati</taxon>
        <taxon>Bacillota</taxon>
        <taxon>Erysipelotrichia</taxon>
        <taxon>Erysipelotrichales</taxon>
        <taxon>Erysipelotrichaceae</taxon>
        <taxon>Faecalitalea</taxon>
    </lineage>
</organism>
<dbReference type="RefSeq" id="WP_195191422.1">
    <property type="nucleotide sequence ID" value="NZ_JADMUL010000019.1"/>
</dbReference>